<keyword evidence="1" id="KW-0472">Membrane</keyword>
<accession>A0A9Q9BAY9</accession>
<reference evidence="3" key="1">
    <citation type="submission" date="2022-06" db="EMBL/GenBank/DDBJ databases">
        <title>Complete genome sequences of two strains of the flax pathogen Septoria linicola.</title>
        <authorList>
            <person name="Lapalu N."/>
            <person name="Simon A."/>
            <person name="Demenou B."/>
            <person name="Paumier D."/>
            <person name="Guillot M.-P."/>
            <person name="Gout L."/>
            <person name="Valade R."/>
        </authorList>
    </citation>
    <scope>NUCLEOTIDE SEQUENCE</scope>
    <source>
        <strain evidence="3">SE15195</strain>
    </source>
</reference>
<evidence type="ECO:0000313" key="3">
    <source>
        <dbReference type="EMBL" id="USW59606.1"/>
    </source>
</evidence>
<keyword evidence="4" id="KW-1185">Reference proteome</keyword>
<organism evidence="3 4">
    <name type="scientific">Septoria linicola</name>
    <dbReference type="NCBI Taxonomy" id="215465"/>
    <lineage>
        <taxon>Eukaryota</taxon>
        <taxon>Fungi</taxon>
        <taxon>Dikarya</taxon>
        <taxon>Ascomycota</taxon>
        <taxon>Pezizomycotina</taxon>
        <taxon>Dothideomycetes</taxon>
        <taxon>Dothideomycetidae</taxon>
        <taxon>Mycosphaerellales</taxon>
        <taxon>Mycosphaerellaceae</taxon>
        <taxon>Septoria</taxon>
    </lineage>
</organism>
<dbReference type="EMBL" id="CP099430">
    <property type="protein sequence ID" value="USW59606.1"/>
    <property type="molecule type" value="Genomic_DNA"/>
</dbReference>
<sequence>MFSALVTLLLLLSIALGPRQHQRHLCYALIIGAATGLIWLLLPLVLGPASRQHARPDHVAMLAAPRALREPNEHVAQQYVLQNDREAWLRDCGQHVADAADLLGLEGGYSRVYATFALGNSDDLLLRLAVRPDHELRPSVWWPEGELASVRAITAAHHKCHPPAGYDDEHDKEHRWRSWTRRVRCFWYTTHQLPYELSDFRALLADARNTTLPHVLGAMQYTRRLIDADLDGLEQLRTRLSTDTAELALVNSSLARAVEHRTKGTTYVMDSRRAVFLLSLLHSARLHALRRFLDDDIELHFLLPFRETLDAAHHSMLHILQPGGRDALLAHLDHLVRLEADMGAFPPSTADATRVPYIVPPRLHARYVSQWLVDFWNTVPPSPPPAFPPPPPPLLYQLQQFWTQSIELDPEHWQSYWHHAPLKLDDPALWCDSVVKSWAEKQELRREGRAA</sequence>
<dbReference type="Proteomes" id="UP001056384">
    <property type="component" value="Chromosome 13"/>
</dbReference>
<keyword evidence="1" id="KW-0812">Transmembrane</keyword>
<evidence type="ECO:0000256" key="1">
    <source>
        <dbReference type="SAM" id="Phobius"/>
    </source>
</evidence>
<evidence type="ECO:0000256" key="2">
    <source>
        <dbReference type="SAM" id="SignalP"/>
    </source>
</evidence>
<keyword evidence="2" id="KW-0732">Signal</keyword>
<proteinExistence type="predicted"/>
<name>A0A9Q9BAY9_9PEZI</name>
<protein>
    <submittedName>
        <fullName evidence="3">Uncharacterized protein</fullName>
    </submittedName>
</protein>
<feature type="chain" id="PRO_5040315084" evidence="2">
    <location>
        <begin position="18"/>
        <end position="451"/>
    </location>
</feature>
<keyword evidence="1" id="KW-1133">Transmembrane helix</keyword>
<feature type="signal peptide" evidence="2">
    <location>
        <begin position="1"/>
        <end position="17"/>
    </location>
</feature>
<feature type="transmembrane region" description="Helical" evidence="1">
    <location>
        <begin position="25"/>
        <end position="46"/>
    </location>
</feature>
<evidence type="ECO:0000313" key="4">
    <source>
        <dbReference type="Proteomes" id="UP001056384"/>
    </source>
</evidence>
<dbReference type="AlphaFoldDB" id="A0A9Q9BAY9"/>
<gene>
    <name evidence="3" type="ORF">Slin15195_G129250</name>
</gene>